<dbReference type="Pfam" id="PF01891">
    <property type="entry name" value="CbiM"/>
    <property type="match status" value="1"/>
</dbReference>
<dbReference type="RefSeq" id="WP_179924495.1">
    <property type="nucleotide sequence ID" value="NZ_JACBXX010000022.1"/>
</dbReference>
<evidence type="ECO:0000256" key="7">
    <source>
        <dbReference type="ARBA" id="ARBA00022692"/>
    </source>
</evidence>
<comment type="pathway">
    <text evidence="2 14">Cofactor biosynthesis; adenosylcobalamin biosynthesis.</text>
</comment>
<evidence type="ECO:0000256" key="13">
    <source>
        <dbReference type="ARBA" id="ARBA00060918"/>
    </source>
</evidence>
<dbReference type="Gene3D" id="1.10.1760.20">
    <property type="match status" value="1"/>
</dbReference>
<dbReference type="UniPathway" id="UPA00148"/>
<keyword evidence="5 14" id="KW-1003">Cell membrane</keyword>
<evidence type="ECO:0000256" key="12">
    <source>
        <dbReference type="ARBA" id="ARBA00023285"/>
    </source>
</evidence>
<keyword evidence="10 14" id="KW-0406">Ion transport</keyword>
<keyword evidence="4 14" id="KW-0813">Transport</keyword>
<gene>
    <name evidence="14" type="primary">cbiM</name>
    <name evidence="15" type="ORF">HZY94_00200</name>
</gene>
<evidence type="ECO:0000256" key="9">
    <source>
        <dbReference type="ARBA" id="ARBA00022989"/>
    </source>
</evidence>
<dbReference type="GO" id="GO:0043190">
    <property type="term" value="C:ATP-binding cassette (ABC) transporter complex"/>
    <property type="evidence" value="ECO:0007669"/>
    <property type="project" value="InterPro"/>
</dbReference>
<dbReference type="HAMAP" id="MF_01462">
    <property type="entry name" value="CbiM"/>
    <property type="match status" value="1"/>
</dbReference>
<dbReference type="GO" id="GO:0015087">
    <property type="term" value="F:cobalt ion transmembrane transporter activity"/>
    <property type="evidence" value="ECO:0007669"/>
    <property type="project" value="UniProtKB-UniRule"/>
</dbReference>
<name>A0A7Z0M4D4_9STRE</name>
<evidence type="ECO:0000313" key="15">
    <source>
        <dbReference type="EMBL" id="NYS95639.1"/>
    </source>
</evidence>
<keyword evidence="3 14" id="KW-0171">Cobalt transport</keyword>
<keyword evidence="11 14" id="KW-0472">Membrane</keyword>
<reference evidence="15 16" key="1">
    <citation type="submission" date="2020-07" db="EMBL/GenBank/DDBJ databases">
        <title>MOT database genomes.</title>
        <authorList>
            <person name="Joseph S."/>
            <person name="Aduse-Opoku J."/>
            <person name="Hashim A."/>
            <person name="Wade W."/>
            <person name="Curtis M."/>
        </authorList>
    </citation>
    <scope>NUCLEOTIDE SEQUENCE [LARGE SCALE GENOMIC DNA]</scope>
    <source>
        <strain evidence="15 16">STR</strain>
    </source>
</reference>
<organism evidence="15 16">
    <name type="scientific">Streptococcus danieliae</name>
    <dbReference type="NCBI Taxonomy" id="747656"/>
    <lineage>
        <taxon>Bacteria</taxon>
        <taxon>Bacillati</taxon>
        <taxon>Bacillota</taxon>
        <taxon>Bacilli</taxon>
        <taxon>Lactobacillales</taxon>
        <taxon>Streptococcaceae</taxon>
        <taxon>Streptococcus</taxon>
    </lineage>
</organism>
<dbReference type="AlphaFoldDB" id="A0A7Z0M4D4"/>
<protein>
    <recommendedName>
        <fullName evidence="14">Cobalt transport protein CbiM</fullName>
    </recommendedName>
    <alternativeName>
        <fullName evidence="14">Energy-coupling factor transporter probable substrate-capture protein CbiM</fullName>
        <shortName evidence="14">ECF transporter S component CbiM</shortName>
    </alternativeName>
</protein>
<feature type="transmembrane region" description="Helical" evidence="14">
    <location>
        <begin position="137"/>
        <end position="156"/>
    </location>
</feature>
<evidence type="ECO:0000256" key="4">
    <source>
        <dbReference type="ARBA" id="ARBA00022448"/>
    </source>
</evidence>
<dbReference type="GO" id="GO:0009236">
    <property type="term" value="P:cobalamin biosynthetic process"/>
    <property type="evidence" value="ECO:0007669"/>
    <property type="project" value="UniProtKB-UniRule"/>
</dbReference>
<evidence type="ECO:0000256" key="8">
    <source>
        <dbReference type="ARBA" id="ARBA00022729"/>
    </source>
</evidence>
<proteinExistence type="inferred from homology"/>
<evidence type="ECO:0000256" key="2">
    <source>
        <dbReference type="ARBA" id="ARBA00004953"/>
    </source>
</evidence>
<dbReference type="InterPro" id="IPR018024">
    <property type="entry name" value="CbiM"/>
</dbReference>
<comment type="function">
    <text evidence="14">Part of the energy-coupling factor (ECF) transporter complex CbiMNOQ involved in cobalt import.</text>
</comment>
<dbReference type="PANTHER" id="PTHR43627">
    <property type="match status" value="1"/>
</dbReference>
<feature type="transmembrane region" description="Helical" evidence="14">
    <location>
        <begin position="107"/>
        <end position="130"/>
    </location>
</feature>
<dbReference type="Proteomes" id="UP000589521">
    <property type="component" value="Unassembled WGS sequence"/>
</dbReference>
<dbReference type="EMBL" id="JACBXX010000022">
    <property type="protein sequence ID" value="NYS95639.1"/>
    <property type="molecule type" value="Genomic_DNA"/>
</dbReference>
<feature type="transmembrane region" description="Helical" evidence="14">
    <location>
        <begin position="205"/>
        <end position="230"/>
    </location>
</feature>
<dbReference type="FunFam" id="1.10.1760.20:FF:000001">
    <property type="entry name" value="Cobalt transport protein CbiM"/>
    <property type="match status" value="1"/>
</dbReference>
<dbReference type="InterPro" id="IPR002751">
    <property type="entry name" value="CbiM/NikMN"/>
</dbReference>
<evidence type="ECO:0000256" key="11">
    <source>
        <dbReference type="ARBA" id="ARBA00023136"/>
    </source>
</evidence>
<keyword evidence="12 14" id="KW-0170">Cobalt</keyword>
<keyword evidence="6 14" id="KW-0169">Cobalamin biosynthesis</keyword>
<dbReference type="NCBIfam" id="TIGR00123">
    <property type="entry name" value="cbiM"/>
    <property type="match status" value="1"/>
</dbReference>
<evidence type="ECO:0000256" key="6">
    <source>
        <dbReference type="ARBA" id="ARBA00022573"/>
    </source>
</evidence>
<evidence type="ECO:0000256" key="5">
    <source>
        <dbReference type="ARBA" id="ARBA00022475"/>
    </source>
</evidence>
<evidence type="ECO:0000256" key="1">
    <source>
        <dbReference type="ARBA" id="ARBA00004429"/>
    </source>
</evidence>
<accession>A0A7Z0M4D4</accession>
<evidence type="ECO:0000313" key="16">
    <source>
        <dbReference type="Proteomes" id="UP000589521"/>
    </source>
</evidence>
<feature type="transmembrane region" description="Helical" evidence="14">
    <location>
        <begin position="69"/>
        <end position="87"/>
    </location>
</feature>
<keyword evidence="9 14" id="KW-1133">Transmembrane helix</keyword>
<comment type="subunit">
    <text evidence="14">Forms an energy-coupling factor (ECF) transporter complex composed of an ATP-binding protein (A component, CbiO), a transmembrane protein (T component, CbiQ) and 2 possible substrate-capture proteins (S components, CbiM and CbiN) of unknown stoichimetry.</text>
</comment>
<sequence>MRNYRKKQVLAVPVLVCLLTLLSQENVSAMHIMEGYLPPIWSLIWFIVFLPFFLLGIKEIRRVIHRDPSAKTMLALSGAFVFVLSSLKIPSVTGSSSHPTGVGLGTALFGPSVISVLGSICLLFQALLLAHGGITTLGANAFSMAVAGPFVGFASYRVARRLHLSQQVSLFLCAAFADLATYITTSVQLALVFPDPVSGFGGSLVKFLGVFLMTQIPIAIVEGLLTVVFYNLLSDSLPVFKEVFR</sequence>
<dbReference type="PANTHER" id="PTHR43627:SF1">
    <property type="entry name" value="COBALT TRANSPORT PROTEIN CBIM"/>
    <property type="match status" value="1"/>
</dbReference>
<comment type="subcellular location">
    <subcellularLocation>
        <location evidence="1">Cell inner membrane</location>
        <topology evidence="1">Multi-pass membrane protein</topology>
    </subcellularLocation>
    <subcellularLocation>
        <location evidence="14">Cell membrane</location>
        <topology evidence="14">Multi-pass membrane protein</topology>
    </subcellularLocation>
</comment>
<feature type="transmembrane region" description="Helical" evidence="14">
    <location>
        <begin position="39"/>
        <end position="57"/>
    </location>
</feature>
<comment type="similarity">
    <text evidence="13 14">Belongs to the CbiM family.</text>
</comment>
<evidence type="ECO:0000256" key="3">
    <source>
        <dbReference type="ARBA" id="ARBA00022426"/>
    </source>
</evidence>
<dbReference type="NCBIfam" id="NF006184">
    <property type="entry name" value="PRK08319.1"/>
    <property type="match status" value="1"/>
</dbReference>
<keyword evidence="7 14" id="KW-0812">Transmembrane</keyword>
<evidence type="ECO:0000256" key="14">
    <source>
        <dbReference type="HAMAP-Rule" id="MF_01462"/>
    </source>
</evidence>
<feature type="transmembrane region" description="Helical" evidence="14">
    <location>
        <begin position="168"/>
        <end position="193"/>
    </location>
</feature>
<keyword evidence="8" id="KW-0732">Signal</keyword>
<evidence type="ECO:0000256" key="10">
    <source>
        <dbReference type="ARBA" id="ARBA00023065"/>
    </source>
</evidence>
<comment type="caution">
    <text evidence="15">The sequence shown here is derived from an EMBL/GenBank/DDBJ whole genome shotgun (WGS) entry which is preliminary data.</text>
</comment>